<gene>
    <name evidence="1" type="ordered locus">Pedsa_0046</name>
</gene>
<dbReference type="Pfam" id="PF11751">
    <property type="entry name" value="PorP_SprF"/>
    <property type="match status" value="1"/>
</dbReference>
<dbReference type="eggNOG" id="COG3064">
    <property type="taxonomic scope" value="Bacteria"/>
</dbReference>
<dbReference type="Proteomes" id="UP000000310">
    <property type="component" value="Chromosome"/>
</dbReference>
<evidence type="ECO:0000313" key="1">
    <source>
        <dbReference type="EMBL" id="ADY50635.1"/>
    </source>
</evidence>
<organism evidence="1 2">
    <name type="scientific">Pseudopedobacter saltans (strain ATCC 51119 / DSM 12145 / JCM 21818 / CCUG 39354 / LMG 10337 / NBRC 100064 / NCIMB 13643)</name>
    <name type="common">Pedobacter saltans</name>
    <dbReference type="NCBI Taxonomy" id="762903"/>
    <lineage>
        <taxon>Bacteria</taxon>
        <taxon>Pseudomonadati</taxon>
        <taxon>Bacteroidota</taxon>
        <taxon>Sphingobacteriia</taxon>
        <taxon>Sphingobacteriales</taxon>
        <taxon>Sphingobacteriaceae</taxon>
        <taxon>Pseudopedobacter</taxon>
    </lineage>
</organism>
<proteinExistence type="predicted"/>
<sequence length="313" mass="34649">MLSVVTLSNIQQGKAQTEFQGSQYLLDKSYINPAFMGLHTKASANLQYQVAGTGEVSGAKNYTVSAAGHFSLPKLRCAIGFNAVKNTFGNDSYSVGYGNYVYHLQVSEDIIMSSSLGLGLQQYNINLYDQVTANPLDPLARQNVYSSKLDGRVGLLGTLKKQYYLGLSFDNILSLYTNNNSFSYQVPPTFRKINMYLILGANYETEDNLVVMPSVLFIKNMGGITSLDINTSIMMEKSFVLGVGFRQRVEERNSFMGADEKSISQSILRANMSYQLNNVKNNMRIGYCYNFNAAKSGVKVGSHDISLSFSMPH</sequence>
<keyword evidence="2" id="KW-1185">Reference proteome</keyword>
<evidence type="ECO:0000313" key="2">
    <source>
        <dbReference type="Proteomes" id="UP000000310"/>
    </source>
</evidence>
<reference evidence="1 2" key="1">
    <citation type="journal article" date="2011" name="Stand. Genomic Sci.">
        <title>Complete genome sequence of the gliding, heparinolytic Pedobacter saltans type strain (113).</title>
        <authorList>
            <person name="Liolios K."/>
            <person name="Sikorski J."/>
            <person name="Lu M."/>
            <person name="Nolan M."/>
            <person name="Lapidus A."/>
            <person name="Lucas S."/>
            <person name="Hammon N."/>
            <person name="Deshpande S."/>
            <person name="Cheng J.F."/>
            <person name="Tapia R."/>
            <person name="Han C."/>
            <person name="Goodwin L."/>
            <person name="Pitluck S."/>
            <person name="Huntemann M."/>
            <person name="Ivanova N."/>
            <person name="Pagani I."/>
            <person name="Mavromatis K."/>
            <person name="Ovchinikova G."/>
            <person name="Pati A."/>
            <person name="Chen A."/>
            <person name="Palaniappan K."/>
            <person name="Land M."/>
            <person name="Hauser L."/>
            <person name="Brambilla E.M."/>
            <person name="Kotsyurbenko O."/>
            <person name="Rohde M."/>
            <person name="Tindall B.J."/>
            <person name="Abt B."/>
            <person name="Goker M."/>
            <person name="Detter J.C."/>
            <person name="Woyke T."/>
            <person name="Bristow J."/>
            <person name="Eisen J.A."/>
            <person name="Markowitz V."/>
            <person name="Hugenholtz P."/>
            <person name="Klenk H.P."/>
            <person name="Kyrpides N.C."/>
        </authorList>
    </citation>
    <scope>NUCLEOTIDE SEQUENCE [LARGE SCALE GENOMIC DNA]</scope>
    <source>
        <strain evidence="2">ATCC 51119 / DSM 12145 / JCM 21818 / LMG 10337 / NBRC 100064 / NCIMB 13643</strain>
    </source>
</reference>
<dbReference type="KEGG" id="psn:Pedsa_0046"/>
<dbReference type="InterPro" id="IPR019861">
    <property type="entry name" value="PorP/SprF_Bacteroidetes"/>
</dbReference>
<accession>F0SC50</accession>
<dbReference type="HOGENOM" id="CLU_888166_0_0_10"/>
<dbReference type="AlphaFoldDB" id="F0SC50"/>
<protein>
    <submittedName>
        <fullName evidence="1">Membrane protein</fullName>
    </submittedName>
</protein>
<dbReference type="NCBIfam" id="TIGR03519">
    <property type="entry name" value="T9SS_PorP_fam"/>
    <property type="match status" value="1"/>
</dbReference>
<dbReference type="EMBL" id="CP002545">
    <property type="protein sequence ID" value="ADY50635.1"/>
    <property type="molecule type" value="Genomic_DNA"/>
</dbReference>
<dbReference type="STRING" id="762903.Pedsa_0046"/>
<name>F0SC50_PSESL</name>
<reference evidence="2" key="2">
    <citation type="submission" date="2011-02" db="EMBL/GenBank/DDBJ databases">
        <title>The complete genome of Pedobacter saltans DSM 12145.</title>
        <authorList>
            <consortium name="US DOE Joint Genome Institute (JGI-PGF)"/>
            <person name="Lucas S."/>
            <person name="Copeland A."/>
            <person name="Lapidus A."/>
            <person name="Bruce D."/>
            <person name="Goodwin L."/>
            <person name="Pitluck S."/>
            <person name="Kyrpides N."/>
            <person name="Mavromatis K."/>
            <person name="Pagani I."/>
            <person name="Ivanova N."/>
            <person name="Ovchinnikova G."/>
            <person name="Lu M."/>
            <person name="Detter J.C."/>
            <person name="Han C."/>
            <person name="Land M."/>
            <person name="Hauser L."/>
            <person name="Markowitz V."/>
            <person name="Cheng J.-F."/>
            <person name="Hugenholtz P."/>
            <person name="Woyke T."/>
            <person name="Wu D."/>
            <person name="Tindall B."/>
            <person name="Pomrenke H.G."/>
            <person name="Brambilla E."/>
            <person name="Klenk H.-P."/>
            <person name="Eisen J.A."/>
        </authorList>
    </citation>
    <scope>NUCLEOTIDE SEQUENCE [LARGE SCALE GENOMIC DNA]</scope>
    <source>
        <strain evidence="2">ATCC 51119 / DSM 12145 / JCM 21818 / LMG 10337 / NBRC 100064 / NCIMB 13643</strain>
    </source>
</reference>